<evidence type="ECO:0000256" key="4">
    <source>
        <dbReference type="ARBA" id="ARBA00022692"/>
    </source>
</evidence>
<dbReference type="RefSeq" id="WP_122915372.1">
    <property type="nucleotide sequence ID" value="NZ_RHHT01000066.1"/>
</dbReference>
<evidence type="ECO:0000256" key="3">
    <source>
        <dbReference type="ARBA" id="ARBA00022475"/>
    </source>
</evidence>
<organism evidence="9 10">
    <name type="scientific">Brevibacillus panacihumi</name>
    <dbReference type="NCBI Taxonomy" id="497735"/>
    <lineage>
        <taxon>Bacteria</taxon>
        <taxon>Bacillati</taxon>
        <taxon>Bacillota</taxon>
        <taxon>Bacilli</taxon>
        <taxon>Bacillales</taxon>
        <taxon>Paenibacillaceae</taxon>
        <taxon>Brevibacillus</taxon>
    </lineage>
</organism>
<dbReference type="Pfam" id="PF07690">
    <property type="entry name" value="MFS_1"/>
    <property type="match status" value="1"/>
</dbReference>
<comment type="caution">
    <text evidence="9">The sequence shown here is derived from an EMBL/GenBank/DDBJ whole genome shotgun (WGS) entry which is preliminary data.</text>
</comment>
<feature type="transmembrane region" description="Helical" evidence="7">
    <location>
        <begin position="212"/>
        <end position="237"/>
    </location>
</feature>
<feature type="domain" description="Major facilitator superfamily (MFS) profile" evidence="8">
    <location>
        <begin position="209"/>
        <end position="399"/>
    </location>
</feature>
<dbReference type="InterPro" id="IPR011701">
    <property type="entry name" value="MFS"/>
</dbReference>
<evidence type="ECO:0000256" key="1">
    <source>
        <dbReference type="ARBA" id="ARBA00004651"/>
    </source>
</evidence>
<dbReference type="AlphaFoldDB" id="A0A3M8C5T1"/>
<dbReference type="PANTHER" id="PTHR23513">
    <property type="entry name" value="INTEGRAL MEMBRANE EFFLUX PROTEIN-RELATED"/>
    <property type="match status" value="1"/>
</dbReference>
<comment type="subcellular location">
    <subcellularLocation>
        <location evidence="1">Cell membrane</location>
        <topology evidence="1">Multi-pass membrane protein</topology>
    </subcellularLocation>
</comment>
<feature type="transmembrane region" description="Helical" evidence="7">
    <location>
        <begin position="276"/>
        <end position="295"/>
    </location>
</feature>
<feature type="transmembrane region" description="Helical" evidence="7">
    <location>
        <begin position="368"/>
        <end position="386"/>
    </location>
</feature>
<feature type="transmembrane region" description="Helical" evidence="7">
    <location>
        <begin position="71"/>
        <end position="89"/>
    </location>
</feature>
<dbReference type="PANTHER" id="PTHR23513:SF19">
    <property type="entry name" value="MAJOR FACILITATOR SUPERFAMILY (MFS) PROFILE DOMAIN-CONTAINING PROTEIN"/>
    <property type="match status" value="1"/>
</dbReference>
<dbReference type="Proteomes" id="UP000281915">
    <property type="component" value="Unassembled WGS sequence"/>
</dbReference>
<evidence type="ECO:0000256" key="2">
    <source>
        <dbReference type="ARBA" id="ARBA00022448"/>
    </source>
</evidence>
<dbReference type="InterPro" id="IPR036259">
    <property type="entry name" value="MFS_trans_sf"/>
</dbReference>
<protein>
    <submittedName>
        <fullName evidence="9">MFS transporter</fullName>
    </submittedName>
</protein>
<evidence type="ECO:0000259" key="8">
    <source>
        <dbReference type="PROSITE" id="PS50850"/>
    </source>
</evidence>
<evidence type="ECO:0000256" key="7">
    <source>
        <dbReference type="SAM" id="Phobius"/>
    </source>
</evidence>
<keyword evidence="6 7" id="KW-0472">Membrane</keyword>
<evidence type="ECO:0000256" key="6">
    <source>
        <dbReference type="ARBA" id="ARBA00023136"/>
    </source>
</evidence>
<evidence type="ECO:0000313" key="10">
    <source>
        <dbReference type="Proteomes" id="UP000281915"/>
    </source>
</evidence>
<evidence type="ECO:0000256" key="5">
    <source>
        <dbReference type="ARBA" id="ARBA00022989"/>
    </source>
</evidence>
<dbReference type="CDD" id="cd06173">
    <property type="entry name" value="MFS_MefA_like"/>
    <property type="match status" value="1"/>
</dbReference>
<dbReference type="InterPro" id="IPR020846">
    <property type="entry name" value="MFS_dom"/>
</dbReference>
<dbReference type="GO" id="GO:0022857">
    <property type="term" value="F:transmembrane transporter activity"/>
    <property type="evidence" value="ECO:0007669"/>
    <property type="project" value="InterPro"/>
</dbReference>
<feature type="transmembrane region" description="Helical" evidence="7">
    <location>
        <begin position="249"/>
        <end position="269"/>
    </location>
</feature>
<dbReference type="Gene3D" id="1.20.1250.20">
    <property type="entry name" value="MFS general substrate transporter like domains"/>
    <property type="match status" value="1"/>
</dbReference>
<dbReference type="PROSITE" id="PS50850">
    <property type="entry name" value="MFS"/>
    <property type="match status" value="1"/>
</dbReference>
<proteinExistence type="predicted"/>
<feature type="transmembrane region" description="Helical" evidence="7">
    <location>
        <begin position="162"/>
        <end position="183"/>
    </location>
</feature>
<dbReference type="EMBL" id="RHHT01000066">
    <property type="protein sequence ID" value="RNB70911.1"/>
    <property type="molecule type" value="Genomic_DNA"/>
</dbReference>
<reference evidence="9 10" key="1">
    <citation type="submission" date="2018-10" db="EMBL/GenBank/DDBJ databases">
        <title>Phylogenomics of Brevibacillus.</title>
        <authorList>
            <person name="Dunlap C."/>
        </authorList>
    </citation>
    <scope>NUCLEOTIDE SEQUENCE [LARGE SCALE GENOMIC DNA]</scope>
    <source>
        <strain evidence="9 10">JCM 15085</strain>
    </source>
</reference>
<dbReference type="GO" id="GO:0005886">
    <property type="term" value="C:plasma membrane"/>
    <property type="evidence" value="ECO:0007669"/>
    <property type="project" value="UniProtKB-SubCell"/>
</dbReference>
<feature type="transmembrane region" description="Helical" evidence="7">
    <location>
        <begin position="26"/>
        <end position="50"/>
    </location>
</feature>
<keyword evidence="5 7" id="KW-1133">Transmembrane helix</keyword>
<keyword evidence="3" id="KW-1003">Cell membrane</keyword>
<keyword evidence="2" id="KW-0813">Transport</keyword>
<feature type="transmembrane region" description="Helical" evidence="7">
    <location>
        <begin position="95"/>
        <end position="113"/>
    </location>
</feature>
<accession>A0A3M8C5T1</accession>
<evidence type="ECO:0000313" key="9">
    <source>
        <dbReference type="EMBL" id="RNB70911.1"/>
    </source>
</evidence>
<dbReference type="SUPFAM" id="SSF103473">
    <property type="entry name" value="MFS general substrate transporter"/>
    <property type="match status" value="1"/>
</dbReference>
<sequence>MWNKRFLFLWAGQSLANQGDVFYIVAVITVIYTATDSIFFTSMVPVVNVTMRSAGSLTAPLLFRRFSLQRILFASQAVKTALLVIAAAATEEGRLLLFVLIALIAYLDGWATPARNALVPRLVPREALLRANGLLAASDQTVYFAGWAAGGIAVVMLGADNVLWGTVGAYGLAAWAMLGIGYVPRSGMEEQTEKTDWMTGWKWIRRESRLRLIVVMDVLIGLSSGVWIAAIILPFVLKVLGQGEEWWGYINAGYMLGSIIGVSVLMAAAQRLQQHLTRWILLGTIGASILTFLFAGSSDQFAALLFSLLLGPVFQMQLIAKQTVLQQAAPESTLPYVMSAKDTIDSLSFGLSALLMGAFAEWQGPRAVYYLSAVLLAGAVFLSLRIHQARSAKSVNVSS</sequence>
<name>A0A3M8C5T1_9BACL</name>
<gene>
    <name evidence="9" type="ORF">EDM58_22795</name>
</gene>
<keyword evidence="4 7" id="KW-0812">Transmembrane</keyword>